<name>A0A438I5Y3_VITVI</name>
<comment type="caution">
    <text evidence="1">The sequence shown here is derived from an EMBL/GenBank/DDBJ whole genome shotgun (WGS) entry which is preliminary data.</text>
</comment>
<reference evidence="1 2" key="1">
    <citation type="journal article" date="2018" name="PLoS Genet.">
        <title>Population sequencing reveals clonal diversity and ancestral inbreeding in the grapevine cultivar Chardonnay.</title>
        <authorList>
            <person name="Roach M.J."/>
            <person name="Johnson D.L."/>
            <person name="Bohlmann J."/>
            <person name="van Vuuren H.J."/>
            <person name="Jones S.J."/>
            <person name="Pretorius I.S."/>
            <person name="Schmidt S.A."/>
            <person name="Borneman A.R."/>
        </authorList>
    </citation>
    <scope>NUCLEOTIDE SEQUENCE [LARGE SCALE GENOMIC DNA]</scope>
    <source>
        <strain evidence="2">cv. Chardonnay</strain>
        <tissue evidence="1">Leaf</tissue>
    </source>
</reference>
<evidence type="ECO:0000313" key="1">
    <source>
        <dbReference type="EMBL" id="RVW92079.1"/>
    </source>
</evidence>
<organism evidence="1 2">
    <name type="scientific">Vitis vinifera</name>
    <name type="common">Grape</name>
    <dbReference type="NCBI Taxonomy" id="29760"/>
    <lineage>
        <taxon>Eukaryota</taxon>
        <taxon>Viridiplantae</taxon>
        <taxon>Streptophyta</taxon>
        <taxon>Embryophyta</taxon>
        <taxon>Tracheophyta</taxon>
        <taxon>Spermatophyta</taxon>
        <taxon>Magnoliopsida</taxon>
        <taxon>eudicotyledons</taxon>
        <taxon>Gunneridae</taxon>
        <taxon>Pentapetalae</taxon>
        <taxon>rosids</taxon>
        <taxon>Vitales</taxon>
        <taxon>Vitaceae</taxon>
        <taxon>Viteae</taxon>
        <taxon>Vitis</taxon>
    </lineage>
</organism>
<dbReference type="Proteomes" id="UP000288805">
    <property type="component" value="Unassembled WGS sequence"/>
</dbReference>
<gene>
    <name evidence="1" type="ORF">CK203_037085</name>
</gene>
<proteinExistence type="predicted"/>
<sequence length="106" mass="11547">MSGSDDHLAWKRPVSSEACKGLRTVGGFPFLTMGASVGFQSRFSSDRFSYLRSSLLYICSGLDISLITFRNIDTFDLVTVDQFVVAMASIQEAIASLGLRIDGQQA</sequence>
<accession>A0A438I5Y3</accession>
<dbReference type="AlphaFoldDB" id="A0A438I5Y3"/>
<evidence type="ECO:0000313" key="2">
    <source>
        <dbReference type="Proteomes" id="UP000288805"/>
    </source>
</evidence>
<protein>
    <submittedName>
        <fullName evidence="1">Uncharacterized protein</fullName>
    </submittedName>
</protein>
<dbReference type="EMBL" id="QGNW01000140">
    <property type="protein sequence ID" value="RVW92079.1"/>
    <property type="molecule type" value="Genomic_DNA"/>
</dbReference>